<accession>A0A158DE49</accession>
<reference evidence="2" key="1">
    <citation type="submission" date="2016-01" db="EMBL/GenBank/DDBJ databases">
        <authorList>
            <person name="Peeters C."/>
        </authorList>
    </citation>
    <scope>NUCLEOTIDE SEQUENCE [LARGE SCALE GENOMIC DNA]</scope>
    <source>
        <strain evidence="2">LMG 29326</strain>
    </source>
</reference>
<dbReference type="AlphaFoldDB" id="A0A158DE49"/>
<comment type="caution">
    <text evidence="2">The sequence shown here is derived from an EMBL/GenBank/DDBJ whole genome shotgun (WGS) entry which is preliminary data.</text>
</comment>
<dbReference type="Proteomes" id="UP000054978">
    <property type="component" value="Unassembled WGS sequence"/>
</dbReference>
<gene>
    <name evidence="2" type="ORF">AWB83_05367</name>
</gene>
<proteinExistence type="predicted"/>
<evidence type="ECO:0000313" key="3">
    <source>
        <dbReference type="Proteomes" id="UP000054978"/>
    </source>
</evidence>
<protein>
    <submittedName>
        <fullName evidence="2">Uncharacterized protein</fullName>
    </submittedName>
</protein>
<sequence length="40" mass="4397">MREYGGPLQLQRRAARTTGTIRMSSDSQAATATEAYFSIC</sequence>
<feature type="region of interest" description="Disordered" evidence="1">
    <location>
        <begin position="1"/>
        <end position="26"/>
    </location>
</feature>
<name>A0A158DE49_9BURK</name>
<feature type="compositionally biased region" description="Polar residues" evidence="1">
    <location>
        <begin position="17"/>
        <end position="26"/>
    </location>
</feature>
<dbReference type="EMBL" id="FCOB02000030">
    <property type="protein sequence ID" value="SAK92869.1"/>
    <property type="molecule type" value="Genomic_DNA"/>
</dbReference>
<evidence type="ECO:0000256" key="1">
    <source>
        <dbReference type="SAM" id="MobiDB-lite"/>
    </source>
</evidence>
<keyword evidence="3" id="KW-1185">Reference proteome</keyword>
<evidence type="ECO:0000313" key="2">
    <source>
        <dbReference type="EMBL" id="SAK92869.1"/>
    </source>
</evidence>
<organism evidence="2 3">
    <name type="scientific">Caballeronia ptereochthonis</name>
    <dbReference type="NCBI Taxonomy" id="1777144"/>
    <lineage>
        <taxon>Bacteria</taxon>
        <taxon>Pseudomonadati</taxon>
        <taxon>Pseudomonadota</taxon>
        <taxon>Betaproteobacteria</taxon>
        <taxon>Burkholderiales</taxon>
        <taxon>Burkholderiaceae</taxon>
        <taxon>Caballeronia</taxon>
    </lineage>
</organism>